<protein>
    <recommendedName>
        <fullName evidence="3">AttH domain-containing protein</fullName>
    </recommendedName>
</protein>
<name>A0A084SPU8_9BACT</name>
<evidence type="ECO:0000313" key="1">
    <source>
        <dbReference type="EMBL" id="KFA90483.1"/>
    </source>
</evidence>
<dbReference type="RefSeq" id="WP_043402207.1">
    <property type="nucleotide sequence ID" value="NZ_JPMI01000209.1"/>
</dbReference>
<dbReference type="AlphaFoldDB" id="A0A084SPU8"/>
<sequence>MPTSEQANLPRWKKQAGFFEIWFLCVLDPGGERAWWLRYTLFTPAPGAPGEPRATLWAAAFDCGSPNEPAVAVKAIHPLSAFDPGTPGRFGIRIGDAELAPGKCHGSVASGGHSIAWDLRYTPESGEAVRRTPRGVGMLPLVTHVNHAQDDLTFSGTVTVDGKQFEVRGAPGMQKHLWGHRRIEELTWLYCPIFREDPEARLEALTVRQRRDRGPRLTPIYLRTSKEQHTFHEVPGLLFTKMEAPRPGELLFQAASATVSVKGRAWCDPRTLVGYAYRDPEGWDVHVAQSDVANCELEFFTRSHPYADWKPDGRKLTSAVGALEFHGHERIGGVRYIEWDGTVLPDQEVPLKAAEGT</sequence>
<gene>
    <name evidence="1" type="ORF">Q664_28255</name>
</gene>
<evidence type="ECO:0008006" key="3">
    <source>
        <dbReference type="Google" id="ProtNLM"/>
    </source>
</evidence>
<comment type="caution">
    <text evidence="1">The sequence shown here is derived from an EMBL/GenBank/DDBJ whole genome shotgun (WGS) entry which is preliminary data.</text>
</comment>
<proteinExistence type="predicted"/>
<dbReference type="SUPFAM" id="SSF159245">
    <property type="entry name" value="AttH-like"/>
    <property type="match status" value="1"/>
</dbReference>
<evidence type="ECO:0000313" key="2">
    <source>
        <dbReference type="Proteomes" id="UP000028547"/>
    </source>
</evidence>
<dbReference type="EMBL" id="JPMI01000209">
    <property type="protein sequence ID" value="KFA90483.1"/>
    <property type="molecule type" value="Genomic_DNA"/>
</dbReference>
<dbReference type="Proteomes" id="UP000028547">
    <property type="component" value="Unassembled WGS sequence"/>
</dbReference>
<reference evidence="1 2" key="1">
    <citation type="submission" date="2014-07" db="EMBL/GenBank/DDBJ databases">
        <title>Draft Genome Sequence of Gephyronic Acid Producer, Cystobacter violaceus Strain Cb vi76.</title>
        <authorList>
            <person name="Stevens D.C."/>
            <person name="Young J."/>
            <person name="Carmichael R."/>
            <person name="Tan J."/>
            <person name="Taylor R.E."/>
        </authorList>
    </citation>
    <scope>NUCLEOTIDE SEQUENCE [LARGE SCALE GENOMIC DNA]</scope>
    <source>
        <strain evidence="1 2">Cb vi76</strain>
    </source>
</reference>
<accession>A0A084SPU8</accession>
<organism evidence="1 2">
    <name type="scientific">Archangium violaceum Cb vi76</name>
    <dbReference type="NCBI Taxonomy" id="1406225"/>
    <lineage>
        <taxon>Bacteria</taxon>
        <taxon>Pseudomonadati</taxon>
        <taxon>Myxococcota</taxon>
        <taxon>Myxococcia</taxon>
        <taxon>Myxococcales</taxon>
        <taxon>Cystobacterineae</taxon>
        <taxon>Archangiaceae</taxon>
        <taxon>Archangium</taxon>
    </lineage>
</organism>